<feature type="region of interest" description="Disordered" evidence="13">
    <location>
        <begin position="65"/>
        <end position="87"/>
    </location>
</feature>
<feature type="domain" description="HNH Cas9-type" evidence="14">
    <location>
        <begin position="465"/>
        <end position="621"/>
    </location>
</feature>
<feature type="region of interest" description="Disordered" evidence="13">
    <location>
        <begin position="471"/>
        <end position="498"/>
    </location>
</feature>
<comment type="function">
    <text evidence="12">CRISPR (clustered regularly interspaced short palindromic repeat) is an adaptive immune system that provides protection against mobile genetic elements (viruses, transposable elements and conjugative plasmids). CRISPR clusters contain spacers, sequences complementary to antecedent mobile elements, and target invading nucleic acids. CRISPR clusters are transcribed and processed into CRISPR RNA (crRNA). In type II CRISPR systems correct processing of pre-crRNA requires a trans-encoded small RNA (tracrRNA), endogenous ribonuclease 3 (rnc) and this protein. The tracrRNA serves as a guide for ribonuclease 3-aided processing of pre-crRNA. Subsequently Cas9/crRNA/tracrRNA endonucleolytically cleaves linear or circular dsDNA target complementary to the spacer; Cas9 is inactive in the absence of the 2 guide RNAs (gRNA). Cas9 recognizes the protospacer adjacent motif (PAM) in the CRISPR repeat sequences to help distinguish self versus nonself, as targets within the bacterial CRISPR locus do not have PAMs. PAM recognition is also required for catalytic activity.</text>
</comment>
<dbReference type="GO" id="GO:0043571">
    <property type="term" value="P:maintenance of CRISPR repeat elements"/>
    <property type="evidence" value="ECO:0007669"/>
    <property type="project" value="UniProtKB-UniRule"/>
</dbReference>
<organism evidence="15 16">
    <name type="scientific">Granulibacter bethesdensis</name>
    <dbReference type="NCBI Taxonomy" id="364410"/>
    <lineage>
        <taxon>Bacteria</taxon>
        <taxon>Pseudomonadati</taxon>
        <taxon>Pseudomonadota</taxon>
        <taxon>Alphaproteobacteria</taxon>
        <taxon>Acetobacterales</taxon>
        <taxon>Acetobacteraceae</taxon>
        <taxon>Granulibacter</taxon>
    </lineage>
</organism>
<keyword evidence="7 12" id="KW-0694">RNA-binding</keyword>
<sequence length="974" mass="110074">MNMLLSQHGLLPSFSKERNSEWAEIMKSPPLALRAKGLTEALSPFELGRAFYHLAQLRHYKGREIEEDKTRETEESADEKKAKPGRDQTIQTLKKSGLTLGQMLAEDAPADGEMPTARTRGIHALRSHVEDEFDRLVTAQAPHHPILCDIAFMARFRDTIFAQRPVFWRKNTLGQCRFIPGGPLCPKGSWLSQQRRMLEKLNNLALVGGNMRPLDDEERAVILDKLQTQASMSWAGVRAALKPLYKKRGEPGEEKTLRFNLELGGEAKLLGNTVEAKLVGVFGDAWNDHPHKQAIRDAIHERLWKADYGEIGEQRVVILSEDERRERRTAEAKRFVDDFGISQQEASALADLKLPAGWEPYSIDTLKAFLPRLEEGVRFGALTMGPEWADWRKANFPDQQQPTGEILDRLPSPADRDEQKRQATIRNPTVIRVQNELRKVVNNLIGAYGKPDLIRIELARQIGLSKYERKKMKEGIDKQEKRRKEAEDDLQKKGISPPSRADVEKWMLWKESQERCPYTGDQIGFGALFGTREFEVEHIWPRSRSLDNSFRNKTLCRRDVNLAKGNRTPFEFYQGSPDAWSAITGRLQNLVARKGSPGIPLAKVKRFLATSMPDDFASRQLNDTGYAARQAMAFLKRLWRDVGPETPVRVQAVTGRVTAQLRRLWGLNNILSEDGEKTRADHRHHAIDALVVACTDPGITNRLSWYWQQKDDQTAECPHLPPPWPGIRDEAERTVAAIIVSHRVRKKVSGPLHLETTYGDTGKDIVRNRVKYRQFVTRKPIVSLTFKQLEAIRDGHIRKTAKDWVATNGGDPKKAFGSFPKNSPDGPEIRKARIIVEQQPGLMTPVSTGYASTDNNHHLAIYRSEDGKIDWKIISMIEAARRLARQEPIVSKSLPNGSRLVMSIALGDTIRIDQGDKAGYWVAKALSANGQIFFRHVEDAIGATKWGPKANTLLKEGAKKVSVDPIGRVRPAND</sequence>
<keyword evidence="3" id="KW-0479">Metal-binding</keyword>
<dbReference type="InterPro" id="IPR041383">
    <property type="entry name" value="RuvC_III"/>
</dbReference>
<evidence type="ECO:0000256" key="8">
    <source>
        <dbReference type="ARBA" id="ARBA00023118"/>
    </source>
</evidence>
<evidence type="ECO:0000313" key="16">
    <source>
        <dbReference type="Proteomes" id="UP000019438"/>
    </source>
</evidence>
<feature type="compositionally biased region" description="Basic and acidic residues" evidence="13">
    <location>
        <begin position="471"/>
        <end position="492"/>
    </location>
</feature>
<dbReference type="GO" id="GO:0016787">
    <property type="term" value="F:hydrolase activity"/>
    <property type="evidence" value="ECO:0007669"/>
    <property type="project" value="UniProtKB-KW"/>
</dbReference>
<keyword evidence="9 12" id="KW-0238">DNA-binding</keyword>
<dbReference type="Gene3D" id="3.30.420.10">
    <property type="entry name" value="Ribonuclease H-like superfamily/Ribonuclease H"/>
    <property type="match status" value="2"/>
</dbReference>
<dbReference type="GO" id="GO:0051607">
    <property type="term" value="P:defense response to virus"/>
    <property type="evidence" value="ECO:0007669"/>
    <property type="project" value="UniProtKB-UniRule"/>
</dbReference>
<feature type="compositionally biased region" description="Basic and acidic residues" evidence="13">
    <location>
        <begin position="65"/>
        <end position="86"/>
    </location>
</feature>
<dbReference type="GO" id="GO:0003677">
    <property type="term" value="F:DNA binding"/>
    <property type="evidence" value="ECO:0007669"/>
    <property type="project" value="UniProtKB-UniRule"/>
</dbReference>
<evidence type="ECO:0000256" key="3">
    <source>
        <dbReference type="ARBA" id="ARBA00022723"/>
    </source>
</evidence>
<evidence type="ECO:0000256" key="6">
    <source>
        <dbReference type="ARBA" id="ARBA00022842"/>
    </source>
</evidence>
<evidence type="ECO:0000313" key="15">
    <source>
        <dbReference type="EMBL" id="AHJ63286.1"/>
    </source>
</evidence>
<comment type="cofactor">
    <cofactor evidence="1">
        <name>Mg(2+)</name>
        <dbReference type="ChEBI" id="CHEBI:18420"/>
    </cofactor>
</comment>
<dbReference type="KEGG" id="gbc:GbCGDNIH3_7028"/>
<reference evidence="16" key="1">
    <citation type="submission" date="2012-06" db="EMBL/GenBank/DDBJ databases">
        <title>Genome analysis of multiple Granulibacter bethesdensis isolates demonstrates substantial genome diversity.</title>
        <authorList>
            <person name="Greenberg D.E."/>
            <person name="Porcella S.F."/>
            <person name="Zarember K."/>
            <person name="Zelazny A.M."/>
            <person name="Bruno D."/>
            <person name="Martens C."/>
            <person name="Barbian K.D."/>
            <person name="Jaske E."/>
            <person name="Holland S.M."/>
        </authorList>
    </citation>
    <scope>NUCLEOTIDE SEQUENCE [LARGE SCALE GENOMIC DNA]</scope>
    <source>
        <strain evidence="16">CGDNIH3</strain>
    </source>
</reference>
<dbReference type="NCBIfam" id="TIGR01865">
    <property type="entry name" value="cas_Csn1"/>
    <property type="match status" value="1"/>
</dbReference>
<comment type="caution">
    <text evidence="12">Lacks conserved residue(s) required for the propagation of feature annotation.</text>
</comment>
<dbReference type="InterPro" id="IPR003615">
    <property type="entry name" value="HNH_nuc"/>
</dbReference>
<evidence type="ECO:0000256" key="9">
    <source>
        <dbReference type="ARBA" id="ARBA00023125"/>
    </source>
</evidence>
<dbReference type="AlphaFoldDB" id="A0AAN0RE95"/>
<comment type="subunit">
    <text evidence="11 12">Monomer. Binds crRNA and tracrRNA.</text>
</comment>
<dbReference type="InterPro" id="IPR028629">
    <property type="entry name" value="Cas9"/>
</dbReference>
<evidence type="ECO:0000259" key="14">
    <source>
        <dbReference type="PROSITE" id="PS51749"/>
    </source>
</evidence>
<keyword evidence="8 12" id="KW-0051">Antiviral defense</keyword>
<feature type="active site" description="Proton acceptor for HNH nuclease domain" evidence="12">
    <location>
        <position position="538"/>
    </location>
</feature>
<dbReference type="InterPro" id="IPR033114">
    <property type="entry name" value="HNH_CAS9"/>
</dbReference>
<proteinExistence type="inferred from homology"/>
<dbReference type="Pfam" id="PF18470">
    <property type="entry name" value="Cas9_a"/>
    <property type="match status" value="1"/>
</dbReference>
<dbReference type="Proteomes" id="UP000019438">
    <property type="component" value="Chromosome"/>
</dbReference>
<keyword evidence="4 12" id="KW-0255">Endonuclease</keyword>
<evidence type="ECO:0000256" key="7">
    <source>
        <dbReference type="ARBA" id="ARBA00022884"/>
    </source>
</evidence>
<comment type="similarity">
    <text evidence="12">Belongs to the CRISPR-associated Cas9 family.</text>
</comment>
<dbReference type="GO" id="GO:0003723">
    <property type="term" value="F:RNA binding"/>
    <property type="evidence" value="ECO:0007669"/>
    <property type="project" value="UniProtKB-UniRule"/>
</dbReference>
<evidence type="ECO:0000256" key="4">
    <source>
        <dbReference type="ARBA" id="ARBA00022759"/>
    </source>
</evidence>
<dbReference type="EC" id="3.1.-.-" evidence="12"/>
<keyword evidence="5 12" id="KW-0378">Hydrolase</keyword>
<feature type="region of interest" description="Disordered" evidence="13">
    <location>
        <begin position="397"/>
        <end position="427"/>
    </location>
</feature>
<dbReference type="Pfam" id="PF18541">
    <property type="entry name" value="RuvC_III"/>
    <property type="match status" value="1"/>
</dbReference>
<dbReference type="EMBL" id="CP003181">
    <property type="protein sequence ID" value="AHJ63286.1"/>
    <property type="molecule type" value="Genomic_DNA"/>
</dbReference>
<accession>A0AAN0RE95</accession>
<dbReference type="HAMAP" id="MF_01480">
    <property type="entry name" value="Cas9"/>
    <property type="match status" value="1"/>
</dbReference>
<gene>
    <name evidence="12" type="primary">cas9</name>
    <name evidence="15" type="ORF">GbCGDNIH3_7028</name>
</gene>
<name>A0AAN0RE95_9PROT</name>
<evidence type="ECO:0000256" key="10">
    <source>
        <dbReference type="ARBA" id="ARBA00023211"/>
    </source>
</evidence>
<keyword evidence="6" id="KW-0460">Magnesium</keyword>
<dbReference type="GO" id="GO:0046872">
    <property type="term" value="F:metal ion binding"/>
    <property type="evidence" value="ECO:0007669"/>
    <property type="project" value="UniProtKB-UniRule"/>
</dbReference>
<keyword evidence="2 12" id="KW-0540">Nuclease</keyword>
<keyword evidence="10" id="KW-0464">Manganese</keyword>
<dbReference type="PROSITE" id="PS51749">
    <property type="entry name" value="HNH_CAS9"/>
    <property type="match status" value="1"/>
</dbReference>
<evidence type="ECO:0000256" key="13">
    <source>
        <dbReference type="SAM" id="MobiDB-lite"/>
    </source>
</evidence>
<comment type="domain">
    <text evidence="12">Has 2 endonuclease domains. The discontinuous RuvC-like domain cleaves the target DNA noncomplementary to crRNA while the HNH nuclease domain cleaves the target DNA complementary to crRNA.</text>
</comment>
<dbReference type="InterPro" id="IPR036397">
    <property type="entry name" value="RNaseH_sf"/>
</dbReference>
<evidence type="ECO:0000256" key="2">
    <source>
        <dbReference type="ARBA" id="ARBA00022722"/>
    </source>
</evidence>
<evidence type="ECO:0000256" key="5">
    <source>
        <dbReference type="ARBA" id="ARBA00022801"/>
    </source>
</evidence>
<dbReference type="Pfam" id="PF13395">
    <property type="entry name" value="HNH_4"/>
    <property type="match status" value="1"/>
</dbReference>
<protein>
    <recommendedName>
        <fullName evidence="12">CRISPR-associated endonuclease Cas9</fullName>
        <ecNumber evidence="12">3.1.-.-</ecNumber>
    </recommendedName>
</protein>
<evidence type="ECO:0000256" key="1">
    <source>
        <dbReference type="ARBA" id="ARBA00001946"/>
    </source>
</evidence>
<dbReference type="GO" id="GO:0004519">
    <property type="term" value="F:endonuclease activity"/>
    <property type="evidence" value="ECO:0007669"/>
    <property type="project" value="UniProtKB-UniRule"/>
</dbReference>
<evidence type="ECO:0000256" key="11">
    <source>
        <dbReference type="ARBA" id="ARBA00046380"/>
    </source>
</evidence>
<dbReference type="InterPro" id="IPR040619">
    <property type="entry name" value="Cas9_alpha-helical_lobe"/>
</dbReference>
<evidence type="ECO:0000256" key="12">
    <source>
        <dbReference type="HAMAP-Rule" id="MF_01480"/>
    </source>
</evidence>